<evidence type="ECO:0000256" key="1">
    <source>
        <dbReference type="ARBA" id="ARBA00022679"/>
    </source>
</evidence>
<evidence type="ECO:0000256" key="3">
    <source>
        <dbReference type="ARBA" id="ARBA00022741"/>
    </source>
</evidence>
<evidence type="ECO:0000313" key="6">
    <source>
        <dbReference type="EMBL" id="KAG5459045.1"/>
    </source>
</evidence>
<dbReference type="GO" id="GO:0003919">
    <property type="term" value="F:FMN adenylyltransferase activity"/>
    <property type="evidence" value="ECO:0007669"/>
    <property type="project" value="TreeGrafter"/>
</dbReference>
<evidence type="ECO:0000256" key="4">
    <source>
        <dbReference type="ARBA" id="ARBA00022840"/>
    </source>
</evidence>
<dbReference type="EMBL" id="JAEFCI010007473">
    <property type="protein sequence ID" value="KAG5459045.1"/>
    <property type="molecule type" value="Genomic_DNA"/>
</dbReference>
<keyword evidence="7" id="KW-1185">Reference proteome</keyword>
<keyword evidence="3" id="KW-0547">Nucleotide-binding</keyword>
<evidence type="ECO:0000313" key="7">
    <source>
        <dbReference type="Proteomes" id="UP000673691"/>
    </source>
</evidence>
<dbReference type="Proteomes" id="UP000673691">
    <property type="component" value="Unassembled WGS sequence"/>
</dbReference>
<accession>A0A8H7ZTP7</accession>
<dbReference type="Gene3D" id="3.40.50.620">
    <property type="entry name" value="HUPs"/>
    <property type="match status" value="1"/>
</dbReference>
<keyword evidence="2" id="KW-0548">Nucleotidyltransferase</keyword>
<dbReference type="PANTHER" id="PTHR23293:SF9">
    <property type="entry name" value="FAD SYNTHASE"/>
    <property type="match status" value="1"/>
</dbReference>
<feature type="region of interest" description="Disordered" evidence="5">
    <location>
        <begin position="1"/>
        <end position="60"/>
    </location>
</feature>
<evidence type="ECO:0008006" key="8">
    <source>
        <dbReference type="Google" id="ProtNLM"/>
    </source>
</evidence>
<dbReference type="OrthoDB" id="270728at2759"/>
<dbReference type="GO" id="GO:0006747">
    <property type="term" value="P:FAD biosynthetic process"/>
    <property type="evidence" value="ECO:0007669"/>
    <property type="project" value="TreeGrafter"/>
</dbReference>
<protein>
    <recommendedName>
        <fullName evidence="8">FAD synthetase</fullName>
    </recommendedName>
</protein>
<organism evidence="6 7">
    <name type="scientific">Olpidium bornovanus</name>
    <dbReference type="NCBI Taxonomy" id="278681"/>
    <lineage>
        <taxon>Eukaryota</taxon>
        <taxon>Fungi</taxon>
        <taxon>Fungi incertae sedis</taxon>
        <taxon>Olpidiomycota</taxon>
        <taxon>Olpidiomycotina</taxon>
        <taxon>Olpidiomycetes</taxon>
        <taxon>Olpidiales</taxon>
        <taxon>Olpidiaceae</taxon>
        <taxon>Olpidium</taxon>
    </lineage>
</organism>
<gene>
    <name evidence="6" type="ORF">BJ554DRAFT_616</name>
</gene>
<proteinExistence type="predicted"/>
<keyword evidence="1" id="KW-0808">Transferase</keyword>
<name>A0A8H7ZTP7_9FUNG</name>
<feature type="compositionally biased region" description="Pro residues" evidence="5">
    <location>
        <begin position="36"/>
        <end position="56"/>
    </location>
</feature>
<dbReference type="AlphaFoldDB" id="A0A8H7ZTP7"/>
<keyword evidence="4" id="KW-0067">ATP-binding</keyword>
<sequence>MPAAHHLALARDANSTPPHAESRSGAGPAADRRLLPAPPPRALSAPTPPQDPPPPSRALEIPMAPAAPERLDWAEIECAVYAYALSAAPAAAVARRALGVIEEALERYGWVESGKVPSLSQPTLRTQKKVLTRTLRRAFRKTKKILLRVDGGLCLSFNGGKDSTAVLHLAAAAWSRYCSLHGRPRPGAGELPSQPPSVSPASPPQHDRSPAARRLQIFYQTHDDAFDEEEEFVRHAVDVYSLDMVKIDGLTVRAALQQFLDNNPAVRAVLVGTRRTDPHGGRNDRTVLFRGYLRRAKVWCGRATLTLAVLPSL</sequence>
<dbReference type="GO" id="GO:0005524">
    <property type="term" value="F:ATP binding"/>
    <property type="evidence" value="ECO:0007669"/>
    <property type="project" value="UniProtKB-KW"/>
</dbReference>
<evidence type="ECO:0000256" key="2">
    <source>
        <dbReference type="ARBA" id="ARBA00022695"/>
    </source>
</evidence>
<comment type="caution">
    <text evidence="6">The sequence shown here is derived from an EMBL/GenBank/DDBJ whole genome shotgun (WGS) entry which is preliminary data.</text>
</comment>
<dbReference type="SUPFAM" id="SSF52402">
    <property type="entry name" value="Adenine nucleotide alpha hydrolases-like"/>
    <property type="match status" value="1"/>
</dbReference>
<feature type="compositionally biased region" description="Pro residues" evidence="5">
    <location>
        <begin position="193"/>
        <end position="203"/>
    </location>
</feature>
<reference evidence="6 7" key="1">
    <citation type="journal article" name="Sci. Rep.">
        <title>Genome-scale phylogenetic analyses confirm Olpidium as the closest living zoosporic fungus to the non-flagellated, terrestrial fungi.</title>
        <authorList>
            <person name="Chang Y."/>
            <person name="Rochon D."/>
            <person name="Sekimoto S."/>
            <person name="Wang Y."/>
            <person name="Chovatia M."/>
            <person name="Sandor L."/>
            <person name="Salamov A."/>
            <person name="Grigoriev I.V."/>
            <person name="Stajich J.E."/>
            <person name="Spatafora J.W."/>
        </authorList>
    </citation>
    <scope>NUCLEOTIDE SEQUENCE [LARGE SCALE GENOMIC DNA]</scope>
    <source>
        <strain evidence="6">S191</strain>
    </source>
</reference>
<feature type="region of interest" description="Disordered" evidence="5">
    <location>
        <begin position="185"/>
        <end position="209"/>
    </location>
</feature>
<evidence type="ECO:0000256" key="5">
    <source>
        <dbReference type="SAM" id="MobiDB-lite"/>
    </source>
</evidence>
<dbReference type="InterPro" id="IPR014729">
    <property type="entry name" value="Rossmann-like_a/b/a_fold"/>
</dbReference>
<dbReference type="PANTHER" id="PTHR23293">
    <property type="entry name" value="FAD SYNTHETASE-RELATED FMN ADENYLYLTRANSFERASE"/>
    <property type="match status" value="1"/>
</dbReference>